<keyword evidence="4" id="KW-0804">Transcription</keyword>
<organism evidence="6 7">
    <name type="scientific">Lactobacillus colini</name>
    <dbReference type="NCBI Taxonomy" id="1819254"/>
    <lineage>
        <taxon>Bacteria</taxon>
        <taxon>Bacillati</taxon>
        <taxon>Bacillota</taxon>
        <taxon>Bacilli</taxon>
        <taxon>Lactobacillales</taxon>
        <taxon>Lactobacillaceae</taxon>
        <taxon>Lactobacillus</taxon>
    </lineage>
</organism>
<proteinExistence type="inferred from homology"/>
<dbReference type="PROSITE" id="PS50931">
    <property type="entry name" value="HTH_LYSR"/>
    <property type="match status" value="1"/>
</dbReference>
<dbReference type="CDD" id="cd05466">
    <property type="entry name" value="PBP2_LTTR_substrate"/>
    <property type="match status" value="1"/>
</dbReference>
<keyword evidence="7" id="KW-1185">Reference proteome</keyword>
<evidence type="ECO:0000256" key="3">
    <source>
        <dbReference type="ARBA" id="ARBA00023125"/>
    </source>
</evidence>
<dbReference type="InterPro" id="IPR005119">
    <property type="entry name" value="LysR_subst-bd"/>
</dbReference>
<comment type="similarity">
    <text evidence="1">Belongs to the LysR transcriptional regulatory family.</text>
</comment>
<dbReference type="EMBL" id="JAGGLU010000010">
    <property type="protein sequence ID" value="MBP2058491.1"/>
    <property type="molecule type" value="Genomic_DNA"/>
</dbReference>
<dbReference type="PANTHER" id="PTHR30419">
    <property type="entry name" value="HTH-TYPE TRANSCRIPTIONAL REGULATOR YBHD"/>
    <property type="match status" value="1"/>
</dbReference>
<dbReference type="Pfam" id="PF00126">
    <property type="entry name" value="HTH_1"/>
    <property type="match status" value="1"/>
</dbReference>
<dbReference type="InterPro" id="IPR036388">
    <property type="entry name" value="WH-like_DNA-bd_sf"/>
</dbReference>
<dbReference type="SUPFAM" id="SSF46785">
    <property type="entry name" value="Winged helix' DNA-binding domain"/>
    <property type="match status" value="1"/>
</dbReference>
<dbReference type="Pfam" id="PF03466">
    <property type="entry name" value="LysR_substrate"/>
    <property type="match status" value="1"/>
</dbReference>
<dbReference type="InterPro" id="IPR000847">
    <property type="entry name" value="LysR_HTH_N"/>
</dbReference>
<accession>A0ABS4MFM8</accession>
<sequence length="290" mass="33064">MVTLLKLGYFIDVVELSSFTKAAQKNYVAQTSISQQIKELEKDYSCMLINRTNTTPTEAGKVLYQHAKIIQSKIMDLDNAMEGFTGNGLNIAYTSLLDVSWLIKIFSKSFEFQNNLNIKKINMSEVTPGLQNGRFDLAVTFDSEFQNDKEIVTIPLQSGAYSIAVDQDHPLAKYSNVNIADVYKYSWVMLSPKDIGKSFKIMEERSHNLNLKPKIKYFADNIESEIFLIQRSNLIGFFPENYPVESISKRVKLIKIKKSPHTYKIVAAFPKNGKVSKNKNLMRILKETSM</sequence>
<keyword evidence="2" id="KW-0805">Transcription regulation</keyword>
<feature type="domain" description="HTH lysR-type" evidence="5">
    <location>
        <begin position="9"/>
        <end position="57"/>
    </location>
</feature>
<dbReference type="InterPro" id="IPR036390">
    <property type="entry name" value="WH_DNA-bd_sf"/>
</dbReference>
<dbReference type="GO" id="GO:0003677">
    <property type="term" value="F:DNA binding"/>
    <property type="evidence" value="ECO:0007669"/>
    <property type="project" value="UniProtKB-KW"/>
</dbReference>
<comment type="caution">
    <text evidence="6">The sequence shown here is derived from an EMBL/GenBank/DDBJ whole genome shotgun (WGS) entry which is preliminary data.</text>
</comment>
<dbReference type="Gene3D" id="3.40.190.290">
    <property type="match status" value="1"/>
</dbReference>
<dbReference type="Gene3D" id="1.10.10.10">
    <property type="entry name" value="Winged helix-like DNA-binding domain superfamily/Winged helix DNA-binding domain"/>
    <property type="match status" value="1"/>
</dbReference>
<dbReference type="Proteomes" id="UP001519292">
    <property type="component" value="Unassembled WGS sequence"/>
</dbReference>
<dbReference type="InterPro" id="IPR050950">
    <property type="entry name" value="HTH-type_LysR_regulators"/>
</dbReference>
<evidence type="ECO:0000256" key="4">
    <source>
        <dbReference type="ARBA" id="ARBA00023163"/>
    </source>
</evidence>
<protein>
    <submittedName>
        <fullName evidence="6">DNA-binding transcriptional LysR family regulator</fullName>
    </submittedName>
</protein>
<evidence type="ECO:0000256" key="1">
    <source>
        <dbReference type="ARBA" id="ARBA00009437"/>
    </source>
</evidence>
<evidence type="ECO:0000256" key="2">
    <source>
        <dbReference type="ARBA" id="ARBA00023015"/>
    </source>
</evidence>
<evidence type="ECO:0000259" key="5">
    <source>
        <dbReference type="PROSITE" id="PS50931"/>
    </source>
</evidence>
<name>A0ABS4MFM8_9LACO</name>
<evidence type="ECO:0000313" key="7">
    <source>
        <dbReference type="Proteomes" id="UP001519292"/>
    </source>
</evidence>
<keyword evidence="3 6" id="KW-0238">DNA-binding</keyword>
<dbReference type="SUPFAM" id="SSF53850">
    <property type="entry name" value="Periplasmic binding protein-like II"/>
    <property type="match status" value="1"/>
</dbReference>
<evidence type="ECO:0000313" key="6">
    <source>
        <dbReference type="EMBL" id="MBP2058491.1"/>
    </source>
</evidence>
<gene>
    <name evidence="6" type="ORF">J2Z60_001676</name>
</gene>
<dbReference type="RefSeq" id="WP_209687223.1">
    <property type="nucleotide sequence ID" value="NZ_JAGGLU010000010.1"/>
</dbReference>
<reference evidence="6 7" key="1">
    <citation type="submission" date="2021-03" db="EMBL/GenBank/DDBJ databases">
        <title>Genomic Encyclopedia of Type Strains, Phase IV (KMG-IV): sequencing the most valuable type-strain genomes for metagenomic binning, comparative biology and taxonomic classification.</title>
        <authorList>
            <person name="Goeker M."/>
        </authorList>
    </citation>
    <scope>NUCLEOTIDE SEQUENCE [LARGE SCALE GENOMIC DNA]</scope>
    <source>
        <strain evidence="6 7">DSM 101872</strain>
    </source>
</reference>